<dbReference type="GO" id="GO:0042254">
    <property type="term" value="P:ribosome biogenesis"/>
    <property type="evidence" value="ECO:0007669"/>
    <property type="project" value="UniProtKB-KW"/>
</dbReference>
<gene>
    <name evidence="7" type="ORF">EV210_108110</name>
</gene>
<evidence type="ECO:0000256" key="2">
    <source>
        <dbReference type="ARBA" id="ARBA00022670"/>
    </source>
</evidence>
<reference evidence="7 8" key="1">
    <citation type="submission" date="2019-03" db="EMBL/GenBank/DDBJ databases">
        <title>Genomic Encyclopedia of Type Strains, Phase IV (KMG-IV): sequencing the most valuable type-strain genomes for metagenomic binning, comparative biology and taxonomic classification.</title>
        <authorList>
            <person name="Goeker M."/>
        </authorList>
    </citation>
    <scope>NUCLEOTIDE SEQUENCE [LARGE SCALE GENOMIC DNA]</scope>
    <source>
        <strain evidence="7 8">DSM 15969</strain>
    </source>
</reference>
<evidence type="ECO:0000256" key="1">
    <source>
        <dbReference type="ARBA" id="ARBA00022517"/>
    </source>
</evidence>
<dbReference type="AlphaFoldDB" id="A0A4R1PYI7"/>
<dbReference type="Pfam" id="PF04327">
    <property type="entry name" value="Peptidase_Prp"/>
    <property type="match status" value="1"/>
</dbReference>
<evidence type="ECO:0000256" key="4">
    <source>
        <dbReference type="ARBA" id="ARBA00022807"/>
    </source>
</evidence>
<keyword evidence="2" id="KW-0645">Protease</keyword>
<protein>
    <recommendedName>
        <fullName evidence="6">Ribosomal processing cysteine protease Prp</fullName>
    </recommendedName>
</protein>
<dbReference type="Proteomes" id="UP000295063">
    <property type="component" value="Unassembled WGS sequence"/>
</dbReference>
<dbReference type="InterPro" id="IPR036764">
    <property type="entry name" value="Peptidase_Prp_sf"/>
</dbReference>
<organism evidence="7 8">
    <name type="scientific">Anaerospora hongkongensis</name>
    <dbReference type="NCBI Taxonomy" id="244830"/>
    <lineage>
        <taxon>Bacteria</taxon>
        <taxon>Bacillati</taxon>
        <taxon>Bacillota</taxon>
        <taxon>Negativicutes</taxon>
        <taxon>Selenomonadales</taxon>
        <taxon>Sporomusaceae</taxon>
        <taxon>Anaerospora</taxon>
    </lineage>
</organism>
<dbReference type="OrthoDB" id="48998at2"/>
<evidence type="ECO:0000256" key="3">
    <source>
        <dbReference type="ARBA" id="ARBA00022801"/>
    </source>
</evidence>
<comment type="similarity">
    <text evidence="5">Belongs to the Prp family.</text>
</comment>
<keyword evidence="1" id="KW-0690">Ribosome biogenesis</keyword>
<dbReference type="RefSeq" id="WP_132081160.1">
    <property type="nucleotide sequence ID" value="NZ_DALYTA010000005.1"/>
</dbReference>
<sequence>MIKVQITREAEESIIGFRVSGHANTAPKGQDIVCAGVSALTQAAVLGLDRCLQRQMKLEITSGRLLMELTGPPDERTQAILETMLLGIKEIAGTYPKSVQIQEHRR</sequence>
<dbReference type="CDD" id="cd16332">
    <property type="entry name" value="Prp-like"/>
    <property type="match status" value="1"/>
</dbReference>
<dbReference type="SUPFAM" id="SSF118010">
    <property type="entry name" value="TM1457-like"/>
    <property type="match status" value="1"/>
</dbReference>
<accession>A0A4R1PYI7</accession>
<dbReference type="Gene3D" id="3.30.70.1490">
    <property type="entry name" value="Cysteine protease Prp"/>
    <property type="match status" value="1"/>
</dbReference>
<proteinExistence type="inferred from homology"/>
<dbReference type="GO" id="GO:0006508">
    <property type="term" value="P:proteolysis"/>
    <property type="evidence" value="ECO:0007669"/>
    <property type="project" value="UniProtKB-KW"/>
</dbReference>
<name>A0A4R1PYI7_9FIRM</name>
<evidence type="ECO:0000256" key="5">
    <source>
        <dbReference type="ARBA" id="ARBA00044503"/>
    </source>
</evidence>
<comment type="caution">
    <text evidence="7">The sequence shown here is derived from an EMBL/GenBank/DDBJ whole genome shotgun (WGS) entry which is preliminary data.</text>
</comment>
<keyword evidence="4" id="KW-0788">Thiol protease</keyword>
<dbReference type="PANTHER" id="PTHR39178">
    <property type="entry name" value="HYPOTHETICAL RIBOSOME-ASSOCIATED PROTEIN"/>
    <property type="match status" value="1"/>
</dbReference>
<evidence type="ECO:0000313" key="8">
    <source>
        <dbReference type="Proteomes" id="UP000295063"/>
    </source>
</evidence>
<evidence type="ECO:0000256" key="6">
    <source>
        <dbReference type="ARBA" id="ARBA00044538"/>
    </source>
</evidence>
<dbReference type="InterPro" id="IPR007422">
    <property type="entry name" value="Peptidase_Prp"/>
</dbReference>
<evidence type="ECO:0000313" key="7">
    <source>
        <dbReference type="EMBL" id="TCL36470.1"/>
    </source>
</evidence>
<keyword evidence="3" id="KW-0378">Hydrolase</keyword>
<dbReference type="GO" id="GO:0008234">
    <property type="term" value="F:cysteine-type peptidase activity"/>
    <property type="evidence" value="ECO:0007669"/>
    <property type="project" value="UniProtKB-KW"/>
</dbReference>
<keyword evidence="8" id="KW-1185">Reference proteome</keyword>
<dbReference type="PANTHER" id="PTHR39178:SF1">
    <property type="entry name" value="RIBOSOMAL-PROCESSING CYSTEINE PROTEASE PRP"/>
    <property type="match status" value="1"/>
</dbReference>
<dbReference type="EMBL" id="SLUI01000008">
    <property type="protein sequence ID" value="TCL36470.1"/>
    <property type="molecule type" value="Genomic_DNA"/>
</dbReference>